<accession>A0A9R1VAF2</accession>
<feature type="compositionally biased region" description="Polar residues" evidence="1">
    <location>
        <begin position="254"/>
        <end position="274"/>
    </location>
</feature>
<reference evidence="2 3" key="1">
    <citation type="journal article" date="2017" name="Nat. Commun.">
        <title>Genome assembly with in vitro proximity ligation data and whole-genome triplication in lettuce.</title>
        <authorList>
            <person name="Reyes-Chin-Wo S."/>
            <person name="Wang Z."/>
            <person name="Yang X."/>
            <person name="Kozik A."/>
            <person name="Arikit S."/>
            <person name="Song C."/>
            <person name="Xia L."/>
            <person name="Froenicke L."/>
            <person name="Lavelle D.O."/>
            <person name="Truco M.J."/>
            <person name="Xia R."/>
            <person name="Zhu S."/>
            <person name="Xu C."/>
            <person name="Xu H."/>
            <person name="Xu X."/>
            <person name="Cox K."/>
            <person name="Korf I."/>
            <person name="Meyers B.C."/>
            <person name="Michelmore R.W."/>
        </authorList>
    </citation>
    <scope>NUCLEOTIDE SEQUENCE [LARGE SCALE GENOMIC DNA]</scope>
    <source>
        <strain evidence="3">cv. Salinas</strain>
        <tissue evidence="2">Seedlings</tissue>
    </source>
</reference>
<dbReference type="PANTHER" id="PTHR47481">
    <property type="match status" value="1"/>
</dbReference>
<feature type="region of interest" description="Disordered" evidence="1">
    <location>
        <begin position="213"/>
        <end position="274"/>
    </location>
</feature>
<dbReference type="Proteomes" id="UP000235145">
    <property type="component" value="Unassembled WGS sequence"/>
</dbReference>
<gene>
    <name evidence="2" type="ORF">LSAT_V11C600341410</name>
</gene>
<evidence type="ECO:0000313" key="3">
    <source>
        <dbReference type="Proteomes" id="UP000235145"/>
    </source>
</evidence>
<feature type="region of interest" description="Disordered" evidence="1">
    <location>
        <begin position="303"/>
        <end position="332"/>
    </location>
</feature>
<evidence type="ECO:0000313" key="2">
    <source>
        <dbReference type="EMBL" id="KAJ0201090.1"/>
    </source>
</evidence>
<dbReference type="Pfam" id="PF14223">
    <property type="entry name" value="Retrotran_gag_2"/>
    <property type="match status" value="1"/>
</dbReference>
<protein>
    <submittedName>
        <fullName evidence="2">Uncharacterized protein</fullName>
    </submittedName>
</protein>
<organism evidence="2 3">
    <name type="scientific">Lactuca sativa</name>
    <name type="common">Garden lettuce</name>
    <dbReference type="NCBI Taxonomy" id="4236"/>
    <lineage>
        <taxon>Eukaryota</taxon>
        <taxon>Viridiplantae</taxon>
        <taxon>Streptophyta</taxon>
        <taxon>Embryophyta</taxon>
        <taxon>Tracheophyta</taxon>
        <taxon>Spermatophyta</taxon>
        <taxon>Magnoliopsida</taxon>
        <taxon>eudicotyledons</taxon>
        <taxon>Gunneridae</taxon>
        <taxon>Pentapetalae</taxon>
        <taxon>asterids</taxon>
        <taxon>campanulids</taxon>
        <taxon>Asterales</taxon>
        <taxon>Asteraceae</taxon>
        <taxon>Cichorioideae</taxon>
        <taxon>Cichorieae</taxon>
        <taxon>Lactucinae</taxon>
        <taxon>Lactuca</taxon>
    </lineage>
</organism>
<keyword evidence="3" id="KW-1185">Reference proteome</keyword>
<proteinExistence type="predicted"/>
<sequence length="446" mass="50929">MPDDEPNSTKPLHPVYTVTNIQNKVRVLDGTKVPYSSWVKLFKLHARGYKVSHHIDGTAPPAKTSADYALWNEIDVIVLQWIYGSISDDILSRILGDDTAYQAWEKVKKIFLNNKGSRAAALEHEFTNLTLRSMNSLEEYCQKLKDIADQLSDVESPVSENRLVLQLVRGLPPEYDTTAAYINQTLQDWDTTQSMLQLERNRQQPMTKPLSPMLANVASHPTPRQPRQNRGAPPNRQPHRGHPPPSQRRDRQQHTGNSQSRNPRPNSQHQSDLPNYYNTPPWWHMLPPPCPYPNQPGWTHPWYNHSRATSQQHPPRRNPVPQPQSPDTPQANTAATFNALEPTDIGAAFQAMTMDPPEDSEWYMDTVLGTGHTKLLSQPKPISLNNVLHTPDIVKNLVAVRQFTIDNDYRSPLQVYTFGDVLFQFPFHDVTHLMALPAWTSGWKYY</sequence>
<dbReference type="AlphaFoldDB" id="A0A9R1VAF2"/>
<feature type="compositionally biased region" description="Pro residues" evidence="1">
    <location>
        <begin position="317"/>
        <end position="326"/>
    </location>
</feature>
<comment type="caution">
    <text evidence="2">The sequence shown here is derived from an EMBL/GenBank/DDBJ whole genome shotgun (WGS) entry which is preliminary data.</text>
</comment>
<evidence type="ECO:0000256" key="1">
    <source>
        <dbReference type="SAM" id="MobiDB-lite"/>
    </source>
</evidence>
<dbReference type="PANTHER" id="PTHR47481:SF40">
    <property type="entry name" value="RETROTRANSPOSON GAG DOMAIN-CONTAINING PROTEIN"/>
    <property type="match status" value="1"/>
</dbReference>
<name>A0A9R1VAF2_LACSA</name>
<dbReference type="EMBL" id="NBSK02000006">
    <property type="protein sequence ID" value="KAJ0201090.1"/>
    <property type="molecule type" value="Genomic_DNA"/>
</dbReference>